<dbReference type="Proteomes" id="UP001238603">
    <property type="component" value="Unassembled WGS sequence"/>
</dbReference>
<keyword evidence="2" id="KW-1185">Reference proteome</keyword>
<evidence type="ECO:0000313" key="1">
    <source>
        <dbReference type="EMBL" id="MDL5034247.1"/>
    </source>
</evidence>
<gene>
    <name evidence="1" type="ORF">QRD43_20265</name>
</gene>
<accession>A0ABT7LN04</accession>
<organism evidence="1 2">
    <name type="scientific">Roseateles subflavus</name>
    <dbReference type="NCBI Taxonomy" id="3053353"/>
    <lineage>
        <taxon>Bacteria</taxon>
        <taxon>Pseudomonadati</taxon>
        <taxon>Pseudomonadota</taxon>
        <taxon>Betaproteobacteria</taxon>
        <taxon>Burkholderiales</taxon>
        <taxon>Sphaerotilaceae</taxon>
        <taxon>Roseateles</taxon>
    </lineage>
</organism>
<name>A0ABT7LN04_9BURK</name>
<evidence type="ECO:0000313" key="2">
    <source>
        <dbReference type="Proteomes" id="UP001238603"/>
    </source>
</evidence>
<protein>
    <submittedName>
        <fullName evidence="1">Uncharacterized protein</fullName>
    </submittedName>
</protein>
<proteinExistence type="predicted"/>
<dbReference type="RefSeq" id="WP_285984319.1">
    <property type="nucleotide sequence ID" value="NZ_JASVDS010000007.1"/>
</dbReference>
<dbReference type="EMBL" id="JASVDS010000007">
    <property type="protein sequence ID" value="MDL5034247.1"/>
    <property type="molecule type" value="Genomic_DNA"/>
</dbReference>
<reference evidence="1 2" key="1">
    <citation type="submission" date="2023-06" db="EMBL/GenBank/DDBJ databases">
        <title>Pelomonas sp. APW6 16S ribosomal RNA gene genome sequencing and assembly.</title>
        <authorList>
            <person name="Woo H."/>
        </authorList>
    </citation>
    <scope>NUCLEOTIDE SEQUENCE [LARGE SCALE GENOMIC DNA]</scope>
    <source>
        <strain evidence="1 2">APW6</strain>
    </source>
</reference>
<sequence length="268" mass="29873">MTSRNRETLKNYFRDGQLPTQDHFHDLIDSMLNMADEGFRKTVAHGEQIYAPVGHDALLSFYRDQMPEQVLWQAGLHAQRDQLLIHSPGLGKDPLLTLDRQQRVGIGTASPADKLDVSGHVASHGRRGNLPLPGPVLANGKWQDLTGDLEGCQGFEIVAGAGQPGSGHFGLMHAVALSTYNPGRGLLTWFRRQRGIRTTQAWWGRRCDRLQLRWFGSEGRQASYRLQIRTACNFGDTLRIQVHLTQLWFDPHMAGCQPPVQAAPGAQP</sequence>
<comment type="caution">
    <text evidence="1">The sequence shown here is derived from an EMBL/GenBank/DDBJ whole genome shotgun (WGS) entry which is preliminary data.</text>
</comment>